<keyword evidence="2" id="KW-0547">Nucleotide-binding</keyword>
<dbReference type="Pfam" id="PF00004">
    <property type="entry name" value="AAA"/>
    <property type="match status" value="1"/>
</dbReference>
<dbReference type="EMBL" id="BLAE01000033">
    <property type="protein sequence ID" value="GES11932.1"/>
    <property type="molecule type" value="Genomic_DNA"/>
</dbReference>
<dbReference type="InterPro" id="IPR050221">
    <property type="entry name" value="26S_Proteasome_ATPase"/>
</dbReference>
<proteinExistence type="inferred from homology"/>
<accession>A0A5M3WUQ9</accession>
<keyword evidence="6" id="KW-1185">Reference proteome</keyword>
<dbReference type="GO" id="GO:0005524">
    <property type="term" value="F:ATP binding"/>
    <property type="evidence" value="ECO:0007669"/>
    <property type="project" value="UniProtKB-KW"/>
</dbReference>
<dbReference type="Gene3D" id="3.40.50.300">
    <property type="entry name" value="P-loop containing nucleotide triphosphate hydrolases"/>
    <property type="match status" value="1"/>
</dbReference>
<dbReference type="InterPro" id="IPR003959">
    <property type="entry name" value="ATPase_AAA_core"/>
</dbReference>
<dbReference type="GO" id="GO:0016887">
    <property type="term" value="F:ATP hydrolysis activity"/>
    <property type="evidence" value="ECO:0007669"/>
    <property type="project" value="InterPro"/>
</dbReference>
<evidence type="ECO:0000256" key="2">
    <source>
        <dbReference type="ARBA" id="ARBA00022741"/>
    </source>
</evidence>
<dbReference type="Pfam" id="PF22977">
    <property type="entry name" value="WHD"/>
    <property type="match status" value="1"/>
</dbReference>
<evidence type="ECO:0000256" key="3">
    <source>
        <dbReference type="ARBA" id="ARBA00022840"/>
    </source>
</evidence>
<dbReference type="SUPFAM" id="SSF52540">
    <property type="entry name" value="P-loop containing nucleoside triphosphate hydrolases"/>
    <property type="match status" value="1"/>
</dbReference>
<dbReference type="InterPro" id="IPR027417">
    <property type="entry name" value="P-loop_NTPase"/>
</dbReference>
<comment type="caution">
    <text evidence="5">The sequence shown here is derived from an EMBL/GenBank/DDBJ whole genome shotgun (WGS) entry which is preliminary data.</text>
</comment>
<dbReference type="RefSeq" id="WP_155357276.1">
    <property type="nucleotide sequence ID" value="NZ_BAAAHL010000038.1"/>
</dbReference>
<evidence type="ECO:0000313" key="6">
    <source>
        <dbReference type="Proteomes" id="UP000331127"/>
    </source>
</evidence>
<dbReference type="SMART" id="SM00382">
    <property type="entry name" value="AAA"/>
    <property type="match status" value="1"/>
</dbReference>
<dbReference type="InterPro" id="IPR054472">
    <property type="entry name" value="WHD"/>
</dbReference>
<reference evidence="5 6" key="1">
    <citation type="submission" date="2019-10" db="EMBL/GenBank/DDBJ databases">
        <title>Whole genome shotgun sequence of Acrocarpospora macrocephala NBRC 16266.</title>
        <authorList>
            <person name="Ichikawa N."/>
            <person name="Kimura A."/>
            <person name="Kitahashi Y."/>
            <person name="Komaki H."/>
            <person name="Oguchi A."/>
        </authorList>
    </citation>
    <scope>NUCLEOTIDE SEQUENCE [LARGE SCALE GENOMIC DNA]</scope>
    <source>
        <strain evidence="5 6">NBRC 16266</strain>
    </source>
</reference>
<comment type="similarity">
    <text evidence="1">Belongs to the AAA ATPase family.</text>
</comment>
<evidence type="ECO:0000259" key="4">
    <source>
        <dbReference type="SMART" id="SM00382"/>
    </source>
</evidence>
<evidence type="ECO:0000256" key="1">
    <source>
        <dbReference type="ARBA" id="ARBA00006914"/>
    </source>
</evidence>
<sequence>MSAGVPRLSVAAWREHNDDYLTASLAWLRLLLARGAGSGEPGERTERDERRLGRARERVLSLERSVPPPALVLLSAALGLTRFEQDVVLLCAAMELDTRTGELCAAAMGDPHQPYPCFALAMTIFDEPEWSALSPSGALRAWRLVEVSPAVEAPLVLRPLRVDERIAHFVKGLNVLDERLAVLLHPVESAAGPLPPSQQAAADAMKAATGLLQLVGNSPASTRALAGAVCAELGLHLYELPLGALPAGAAEARELAALWARESRLLPVALLVTGAEEPTQGQVLALRRLAERAAGPLFVGLADVCAELADLSSAYEIRNPTPAEQRDLWQSALRTDPAEDVPGQRAHPDLAGRMAAEFDLDAGRIARLAAGGAAGVRARCRALSRPRLDALAQRLTPAVTWDDLVLAAEPARQLRELADQARHRRQVYDDWGWRGHTARGLGISALFAGESGTGKTMAAEVLAADLELDLYRVDLSGVVSKYIGETEKNLRRLFDAAEQGGVLLLFDEADALFGKRTEVRDSHDRYANIEVNYLLQRMETYRGLAVLATNLRAALDPAFTRRLRFIVPFALPAAAERERIWAGAFPGGVPMEGLDVPLLARLNLSGALIHAIALHASFSAAAAGTPVTMPLVLAAARRELRKADRPTNEVESL</sequence>
<dbReference type="AlphaFoldDB" id="A0A5M3WUQ9"/>
<evidence type="ECO:0000313" key="5">
    <source>
        <dbReference type="EMBL" id="GES11932.1"/>
    </source>
</evidence>
<dbReference type="Proteomes" id="UP000331127">
    <property type="component" value="Unassembled WGS sequence"/>
</dbReference>
<organism evidence="5 6">
    <name type="scientific">Acrocarpospora macrocephala</name>
    <dbReference type="NCBI Taxonomy" id="150177"/>
    <lineage>
        <taxon>Bacteria</taxon>
        <taxon>Bacillati</taxon>
        <taxon>Actinomycetota</taxon>
        <taxon>Actinomycetes</taxon>
        <taxon>Streptosporangiales</taxon>
        <taxon>Streptosporangiaceae</taxon>
        <taxon>Acrocarpospora</taxon>
    </lineage>
</organism>
<dbReference type="PANTHER" id="PTHR23073">
    <property type="entry name" value="26S PROTEASOME REGULATORY SUBUNIT"/>
    <property type="match status" value="1"/>
</dbReference>
<dbReference type="OrthoDB" id="9802352at2"/>
<protein>
    <submittedName>
        <fullName evidence="5">ATPase</fullName>
    </submittedName>
</protein>
<gene>
    <name evidence="5" type="ORF">Amac_055290</name>
</gene>
<dbReference type="InterPro" id="IPR003593">
    <property type="entry name" value="AAA+_ATPase"/>
</dbReference>
<dbReference type="CDD" id="cd19481">
    <property type="entry name" value="RecA-like_protease"/>
    <property type="match status" value="1"/>
</dbReference>
<name>A0A5M3WUQ9_9ACTN</name>
<keyword evidence="3" id="KW-0067">ATP-binding</keyword>
<feature type="domain" description="AAA+ ATPase" evidence="4">
    <location>
        <begin position="441"/>
        <end position="569"/>
    </location>
</feature>